<feature type="binding site" evidence="2">
    <location>
        <position position="214"/>
    </location>
    <ligand>
        <name>substrate</name>
    </ligand>
</feature>
<dbReference type="InterPro" id="IPR029058">
    <property type="entry name" value="AB_hydrolase_fold"/>
</dbReference>
<dbReference type="Gene3D" id="3.40.50.1820">
    <property type="entry name" value="alpha/beta hydrolase"/>
    <property type="match status" value="1"/>
</dbReference>
<feature type="active site" evidence="2 3">
    <location>
        <position position="342"/>
    </location>
</feature>
<keyword evidence="2" id="KW-0012">Acyltransferase</keyword>
<dbReference type="RefSeq" id="WP_099018141.1">
    <property type="nucleotide sequence ID" value="NZ_NIHB01000001.1"/>
</dbReference>
<comment type="caution">
    <text evidence="2">Lacks conserved residue(s) required for the propagation of feature annotation.</text>
</comment>
<evidence type="ECO:0000256" key="2">
    <source>
        <dbReference type="HAMAP-Rule" id="MF_00296"/>
    </source>
</evidence>
<dbReference type="GO" id="GO:0005737">
    <property type="term" value="C:cytoplasm"/>
    <property type="evidence" value="ECO:0007669"/>
    <property type="project" value="UniProtKB-SubCell"/>
</dbReference>
<keyword evidence="6" id="KW-1185">Reference proteome</keyword>
<dbReference type="Proteomes" id="UP000295724">
    <property type="component" value="Unassembled WGS sequence"/>
</dbReference>
<evidence type="ECO:0000256" key="1">
    <source>
        <dbReference type="ARBA" id="ARBA00022679"/>
    </source>
</evidence>
<feature type="domain" description="AB hydrolase-1" evidence="4">
    <location>
        <begin position="42"/>
        <end position="346"/>
    </location>
</feature>
<comment type="pathway">
    <text evidence="2">Amino-acid biosynthesis; L-cysteine biosynthesis; L-cysteine from L-serine: step 1/2.</text>
</comment>
<dbReference type="PIRSF" id="PIRSF000443">
    <property type="entry name" value="Homoser_Ac_trans"/>
    <property type="match status" value="1"/>
</dbReference>
<protein>
    <recommendedName>
        <fullName evidence="2">Serine O-succinyltransferase</fullName>
        <shortName evidence="2">SST</shortName>
        <ecNumber evidence="2">2.3.1.-</ecNumber>
    </recommendedName>
</protein>
<feature type="site" description="Important for acyl-CoA specificity" evidence="2">
    <location>
        <position position="182"/>
    </location>
</feature>
<dbReference type="UniPathway" id="UPA00136">
    <property type="reaction ID" value="UER00199"/>
</dbReference>
<name>A0A4R6XY43_9GAMM</name>
<dbReference type="SUPFAM" id="SSF53474">
    <property type="entry name" value="alpha/beta-Hydrolases"/>
    <property type="match status" value="1"/>
</dbReference>
<keyword evidence="2" id="KW-0198">Cysteine biosynthesis</keyword>
<dbReference type="OrthoDB" id="9800754at2"/>
<dbReference type="NCBIfam" id="TIGR01392">
    <property type="entry name" value="homoserO_Ac_trn"/>
    <property type="match status" value="1"/>
</dbReference>
<evidence type="ECO:0000256" key="3">
    <source>
        <dbReference type="PIRSR" id="PIRSR000443-1"/>
    </source>
</evidence>
<accession>A0A4R6XY43</accession>
<comment type="catalytic activity">
    <reaction evidence="2">
        <text>succinyl-CoA + L-serine = O-succinyl-L-serine + CoA</text>
        <dbReference type="Rhea" id="RHEA:52820"/>
        <dbReference type="ChEBI" id="CHEBI:33384"/>
        <dbReference type="ChEBI" id="CHEBI:57287"/>
        <dbReference type="ChEBI" id="CHEBI:57292"/>
        <dbReference type="ChEBI" id="CHEBI:136856"/>
    </reaction>
</comment>
<feature type="region of interest" description="Important for substrate specificity" evidence="2">
    <location>
        <begin position="48"/>
        <end position="51"/>
    </location>
</feature>
<keyword evidence="2" id="KW-0028">Amino-acid biosynthesis</keyword>
<comment type="subunit">
    <text evidence="2">Homodimer.</text>
</comment>
<sequence length="365" mass="40473">MANYLKIFNIPNHYQFHRGGQIDNGIIAYETWGQLNQNKSNALLILTGLSADSHAARHSANDTAGWWEYMIGPGKAIDTNQWFVICASSLGSCKGSTGPCSPNPRTGQAYRFDFPDLCLEDIANTSVLLCQSLGIDRLHATIGPSMGGMTALALLLKHSEYCKHLVHIASGMASPPFSTAIRSLQREAILKDENFNQGHYSAANWPEEGMKFARKIGMLSYRSATEWADRFPRSLKKVPEHAFGSEFPIESYLEHHANQFVHKFDPISYLYLSRAMDWFDGHSYAQPRGSNPLGRVKLDGALIIGAETDLLFPVALQTELHQLLQKAGIKSELVITNSIQGHDAFLVDQQTFTQLVGDYLVQSAV</sequence>
<dbReference type="PANTHER" id="PTHR32268">
    <property type="entry name" value="HOMOSERINE O-ACETYLTRANSFERASE"/>
    <property type="match status" value="1"/>
</dbReference>
<dbReference type="EC" id="2.3.1.-" evidence="2"/>
<comment type="subcellular location">
    <subcellularLocation>
        <location evidence="2">Cytoplasm</location>
    </subcellularLocation>
</comment>
<dbReference type="GO" id="GO:0006535">
    <property type="term" value="P:cysteine biosynthetic process from serine"/>
    <property type="evidence" value="ECO:0007669"/>
    <property type="project" value="UniProtKB-UniRule"/>
</dbReference>
<reference evidence="5 6" key="1">
    <citation type="submission" date="2019-03" db="EMBL/GenBank/DDBJ databases">
        <title>Genomic Encyclopedia of Type Strains, Phase IV (KMG-IV): sequencing the most valuable type-strain genomes for metagenomic binning, comparative biology and taxonomic classification.</title>
        <authorList>
            <person name="Goeker M."/>
        </authorList>
    </citation>
    <scope>NUCLEOTIDE SEQUENCE [LARGE SCALE GENOMIC DNA]</scope>
    <source>
        <strain evidence="5 6">DSM 25488</strain>
    </source>
</reference>
<proteinExistence type="inferred from homology"/>
<comment type="function">
    <text evidence="2">Transfers a succinyl group from succinyl-CoA to L-serine, forming succinyl-L-serine.</text>
</comment>
<feature type="active site" description="Nucleophile" evidence="2 3">
    <location>
        <position position="145"/>
    </location>
</feature>
<comment type="caution">
    <text evidence="5">The sequence shown here is derived from an EMBL/GenBank/DDBJ whole genome shotgun (WGS) entry which is preliminary data.</text>
</comment>
<dbReference type="GO" id="GO:0160210">
    <property type="term" value="F:L-serine O-succinyltransferase activity"/>
    <property type="evidence" value="ECO:0007669"/>
    <property type="project" value="RHEA"/>
</dbReference>
<dbReference type="AlphaFoldDB" id="A0A4R6XY43"/>
<evidence type="ECO:0000313" key="5">
    <source>
        <dbReference type="EMBL" id="TDR23204.1"/>
    </source>
</evidence>
<dbReference type="Pfam" id="PF00561">
    <property type="entry name" value="Abhydrolase_1"/>
    <property type="match status" value="1"/>
</dbReference>
<dbReference type="EMBL" id="SNZB01000001">
    <property type="protein sequence ID" value="TDR23204.1"/>
    <property type="molecule type" value="Genomic_DNA"/>
</dbReference>
<dbReference type="InterPro" id="IPR000073">
    <property type="entry name" value="AB_hydrolase_1"/>
</dbReference>
<dbReference type="GO" id="GO:0009092">
    <property type="term" value="P:homoserine metabolic process"/>
    <property type="evidence" value="ECO:0007669"/>
    <property type="project" value="TreeGrafter"/>
</dbReference>
<evidence type="ECO:0000313" key="6">
    <source>
        <dbReference type="Proteomes" id="UP000295724"/>
    </source>
</evidence>
<keyword evidence="2" id="KW-0963">Cytoplasm</keyword>
<dbReference type="HAMAP" id="MF_00296">
    <property type="entry name" value="MetX_acyltransf"/>
    <property type="match status" value="1"/>
</dbReference>
<gene>
    <name evidence="5" type="ORF">C8D91_0063</name>
</gene>
<feature type="active site" evidence="2 3">
    <location>
        <position position="309"/>
    </location>
</feature>
<dbReference type="InterPro" id="IPR008220">
    <property type="entry name" value="HAT_MetX-like"/>
</dbReference>
<comment type="similarity">
    <text evidence="2">Belongs to the AB hydrolase superfamily. MetX family.</text>
</comment>
<dbReference type="NCBIfam" id="NF001209">
    <property type="entry name" value="PRK00175.1"/>
    <property type="match status" value="1"/>
</dbReference>
<evidence type="ECO:0000259" key="4">
    <source>
        <dbReference type="Pfam" id="PF00561"/>
    </source>
</evidence>
<dbReference type="GO" id="GO:0009086">
    <property type="term" value="P:methionine biosynthetic process"/>
    <property type="evidence" value="ECO:0007669"/>
    <property type="project" value="TreeGrafter"/>
</dbReference>
<dbReference type="PANTHER" id="PTHR32268:SF11">
    <property type="entry name" value="HOMOSERINE O-ACETYLTRANSFERASE"/>
    <property type="match status" value="1"/>
</dbReference>
<keyword evidence="1 2" id="KW-0808">Transferase</keyword>
<dbReference type="GO" id="GO:0004414">
    <property type="term" value="F:homoserine O-acetyltransferase activity"/>
    <property type="evidence" value="ECO:0007669"/>
    <property type="project" value="TreeGrafter"/>
</dbReference>
<organism evidence="5 6">
    <name type="scientific">Marinicella litoralis</name>
    <dbReference type="NCBI Taxonomy" id="644220"/>
    <lineage>
        <taxon>Bacteria</taxon>
        <taxon>Pseudomonadati</taxon>
        <taxon>Pseudomonadota</taxon>
        <taxon>Gammaproteobacteria</taxon>
        <taxon>Lysobacterales</taxon>
        <taxon>Marinicellaceae</taxon>
        <taxon>Marinicella</taxon>
    </lineage>
</organism>
<dbReference type="Gene3D" id="1.10.1740.110">
    <property type="match status" value="1"/>
</dbReference>
<feature type="binding site" evidence="2">
    <location>
        <position position="343"/>
    </location>
    <ligand>
        <name>substrate</name>
    </ligand>
</feature>